<reference evidence="1" key="1">
    <citation type="journal article" date="2015" name="Nature">
        <title>Complex archaea that bridge the gap between prokaryotes and eukaryotes.</title>
        <authorList>
            <person name="Spang A."/>
            <person name="Saw J.H."/>
            <person name="Jorgensen S.L."/>
            <person name="Zaremba-Niedzwiedzka K."/>
            <person name="Martijn J."/>
            <person name="Lind A.E."/>
            <person name="van Eijk R."/>
            <person name="Schleper C."/>
            <person name="Guy L."/>
            <person name="Ettema T.J."/>
        </authorList>
    </citation>
    <scope>NUCLEOTIDE SEQUENCE</scope>
</reference>
<dbReference type="AlphaFoldDB" id="A0A0F8Y7T8"/>
<dbReference type="EMBL" id="LAZR01068130">
    <property type="protein sequence ID" value="KKK50219.1"/>
    <property type="molecule type" value="Genomic_DNA"/>
</dbReference>
<name>A0A0F8Y7T8_9ZZZZ</name>
<proteinExistence type="predicted"/>
<accession>A0A0F8Y7T8</accession>
<gene>
    <name evidence="1" type="ORF">LCGC14_3127200</name>
</gene>
<feature type="non-terminal residue" evidence="1">
    <location>
        <position position="116"/>
    </location>
</feature>
<evidence type="ECO:0000313" key="1">
    <source>
        <dbReference type="EMBL" id="KKK50219.1"/>
    </source>
</evidence>
<protein>
    <submittedName>
        <fullName evidence="1">Uncharacterized protein</fullName>
    </submittedName>
</protein>
<comment type="caution">
    <text evidence="1">The sequence shown here is derived from an EMBL/GenBank/DDBJ whole genome shotgun (WGS) entry which is preliminary data.</text>
</comment>
<sequence length="116" mass="12380">MLHPLFIAAALGKTQSIKLTLSGALIINVISGFAEVEFRTDGTVWSNAFAGWNQISVATDWIIPNGRASSSYDIRYTNLVGDALFSAPAAQNVWIAMSANRKYSQSGSAPLGKNST</sequence>
<organism evidence="1">
    <name type="scientific">marine sediment metagenome</name>
    <dbReference type="NCBI Taxonomy" id="412755"/>
    <lineage>
        <taxon>unclassified sequences</taxon>
        <taxon>metagenomes</taxon>
        <taxon>ecological metagenomes</taxon>
    </lineage>
</organism>